<reference evidence="1" key="1">
    <citation type="submission" date="2019-02" db="EMBL/GenBank/DDBJ databases">
        <authorList>
            <person name="Gruber-Vodicka R. H."/>
            <person name="Seah K. B. B."/>
        </authorList>
    </citation>
    <scope>NUCLEOTIDE SEQUENCE</scope>
    <source>
        <strain evidence="1">BECK_BZ126</strain>
    </source>
</reference>
<proteinExistence type="predicted"/>
<protein>
    <submittedName>
        <fullName evidence="1">Uncharacterized protein</fullName>
    </submittedName>
</protein>
<sequence>MEDITKVIPRPMLHFVAKLDGFIKHHIALISQLLFPHREIKAQKR</sequence>
<evidence type="ECO:0000313" key="1">
    <source>
        <dbReference type="EMBL" id="VFK50999.1"/>
    </source>
</evidence>
<accession>A0A450ZB43</accession>
<organism evidence="1">
    <name type="scientific">Candidatus Kentrum sp. TC</name>
    <dbReference type="NCBI Taxonomy" id="2126339"/>
    <lineage>
        <taxon>Bacteria</taxon>
        <taxon>Pseudomonadati</taxon>
        <taxon>Pseudomonadota</taxon>
        <taxon>Gammaproteobacteria</taxon>
        <taxon>Candidatus Kentrum</taxon>
    </lineage>
</organism>
<dbReference type="EMBL" id="CAADFW010000001">
    <property type="protein sequence ID" value="VFK50999.1"/>
    <property type="molecule type" value="Genomic_DNA"/>
</dbReference>
<dbReference type="AlphaFoldDB" id="A0A450ZB43"/>
<gene>
    <name evidence="1" type="ORF">BECKTC1821F_GA0114240_10016</name>
</gene>
<name>A0A450ZB43_9GAMM</name>